<dbReference type="Proteomes" id="UP001219933">
    <property type="component" value="Chromosome 3"/>
</dbReference>
<dbReference type="EMBL" id="CP119879">
    <property type="protein sequence ID" value="WFD35240.1"/>
    <property type="molecule type" value="Genomic_DNA"/>
</dbReference>
<keyword evidence="5" id="KW-1185">Reference proteome</keyword>
<evidence type="ECO:0000256" key="2">
    <source>
        <dbReference type="ARBA" id="ARBA00023054"/>
    </source>
</evidence>
<dbReference type="PANTHER" id="PTHR39472:SF1">
    <property type="entry name" value="EXPRESSED PROTEIN"/>
    <property type="match status" value="1"/>
</dbReference>
<feature type="region of interest" description="Disordered" evidence="3">
    <location>
        <begin position="224"/>
        <end position="250"/>
    </location>
</feature>
<evidence type="ECO:0000313" key="4">
    <source>
        <dbReference type="EMBL" id="WFD35240.1"/>
    </source>
</evidence>
<organism evidence="4 5">
    <name type="scientific">Malassezia cuniculi</name>
    <dbReference type="NCBI Taxonomy" id="948313"/>
    <lineage>
        <taxon>Eukaryota</taxon>
        <taxon>Fungi</taxon>
        <taxon>Dikarya</taxon>
        <taxon>Basidiomycota</taxon>
        <taxon>Ustilaginomycotina</taxon>
        <taxon>Malasseziomycetes</taxon>
        <taxon>Malasseziales</taxon>
        <taxon>Malasseziaceae</taxon>
        <taxon>Malassezia</taxon>
    </lineage>
</organism>
<gene>
    <name evidence="4" type="ORF">MCUN1_002091</name>
</gene>
<feature type="compositionally biased region" description="Low complexity" evidence="3">
    <location>
        <begin position="224"/>
        <end position="242"/>
    </location>
</feature>
<protein>
    <submittedName>
        <fullName evidence="4">Uncharacterized protein</fullName>
    </submittedName>
</protein>
<keyword evidence="2" id="KW-0175">Coiled coil</keyword>
<comment type="similarity">
    <text evidence="1">Belongs to the SIKE family.</text>
</comment>
<evidence type="ECO:0000256" key="3">
    <source>
        <dbReference type="SAM" id="MobiDB-lite"/>
    </source>
</evidence>
<dbReference type="InterPro" id="IPR008555">
    <property type="entry name" value="SIKE"/>
</dbReference>
<sequence>MGEADEQLWGLILELSAQLSANQKTCESIRSELNQMQGKVMHATTGYALRRFNVDLSQETFTTQLERLNAQLVIENQTLAHEARQLGALLRETENTLETVMAKFRAFSHATQRYGLELNAYYEQRLGDEAAKRDSLELSGEEQRNDAIKRLGDLVQRTLGVLDSEDGDELDGATELERLRVENGMLRGLLDMQRSMSLPEEPATSVQDVPAALASTDAVAQGAAAGDAASKEAAAASDTLATVDEVDVSH</sequence>
<name>A0AAF0EUF0_9BASI</name>
<dbReference type="PANTHER" id="PTHR39472">
    <property type="entry name" value="EXPRESSED PROTEIN"/>
    <property type="match status" value="1"/>
</dbReference>
<dbReference type="Pfam" id="PF05769">
    <property type="entry name" value="SIKE"/>
    <property type="match status" value="1"/>
</dbReference>
<evidence type="ECO:0000313" key="5">
    <source>
        <dbReference type="Proteomes" id="UP001219933"/>
    </source>
</evidence>
<dbReference type="AlphaFoldDB" id="A0AAF0EUF0"/>
<accession>A0AAF0EUF0</accession>
<proteinExistence type="inferred from homology"/>
<reference evidence="4" key="1">
    <citation type="submission" date="2023-03" db="EMBL/GenBank/DDBJ databases">
        <title>Mating type loci evolution in Malassezia.</title>
        <authorList>
            <person name="Coelho M.A."/>
        </authorList>
    </citation>
    <scope>NUCLEOTIDE SEQUENCE</scope>
    <source>
        <strain evidence="4">CBS 11721</strain>
    </source>
</reference>
<evidence type="ECO:0000256" key="1">
    <source>
        <dbReference type="ARBA" id="ARBA00005537"/>
    </source>
</evidence>